<feature type="transmembrane region" description="Helical" evidence="4">
    <location>
        <begin position="242"/>
        <end position="262"/>
    </location>
</feature>
<comment type="function">
    <text evidence="1">Plays a role in the early steps of cytochrome c oxidase subunit II (MT-CO2/COX2) maturation and is required for the stabilization of COX20 and the newly synthesized MT-CO2/COX2 protein.</text>
</comment>
<protein>
    <recommendedName>
        <fullName evidence="3">Transmembrane protein 177</fullName>
    </recommendedName>
</protein>
<evidence type="ECO:0000256" key="3">
    <source>
        <dbReference type="ARBA" id="ARBA00014595"/>
    </source>
</evidence>
<feature type="transmembrane region" description="Helical" evidence="4">
    <location>
        <begin position="20"/>
        <end position="42"/>
    </location>
</feature>
<reference evidence="5 6" key="2">
    <citation type="submission" date="2019-04" db="EMBL/GenBank/DDBJ databases">
        <title>The genome sequence of big-headed turtle.</title>
        <authorList>
            <person name="Gong S."/>
        </authorList>
    </citation>
    <scope>NUCLEOTIDE SEQUENCE [LARGE SCALE GENOMIC DNA]</scope>
    <source>
        <strain evidence="5">DO16091913</strain>
        <tissue evidence="5">Muscle</tissue>
    </source>
</reference>
<accession>A0A4D9EBP9</accession>
<evidence type="ECO:0000313" key="6">
    <source>
        <dbReference type="Proteomes" id="UP000297703"/>
    </source>
</evidence>
<reference evidence="5 6" key="1">
    <citation type="submission" date="2019-04" db="EMBL/GenBank/DDBJ databases">
        <title>Draft genome of the big-headed turtle Platysternon megacephalum.</title>
        <authorList>
            <person name="Gong S."/>
        </authorList>
    </citation>
    <scope>NUCLEOTIDE SEQUENCE [LARGE SCALE GENOMIC DNA]</scope>
    <source>
        <strain evidence="5">DO16091913</strain>
        <tissue evidence="5">Muscle</tissue>
    </source>
</reference>
<dbReference type="OrthoDB" id="110174at2759"/>
<name>A0A4D9EBP9_9SAUR</name>
<dbReference type="InterPro" id="IPR026620">
    <property type="entry name" value="TMEM177"/>
</dbReference>
<evidence type="ECO:0000256" key="1">
    <source>
        <dbReference type="ARBA" id="ARBA00003998"/>
    </source>
</evidence>
<gene>
    <name evidence="5" type="ORF">DR999_PMT09465</name>
</gene>
<dbReference type="PANTHER" id="PTHR21824:SF4">
    <property type="entry name" value="TRANSMEMBRANE PROTEIN 177"/>
    <property type="match status" value="1"/>
</dbReference>
<dbReference type="AlphaFoldDB" id="A0A4D9EBP9"/>
<dbReference type="GO" id="GO:0016020">
    <property type="term" value="C:membrane"/>
    <property type="evidence" value="ECO:0007669"/>
    <property type="project" value="TreeGrafter"/>
</dbReference>
<evidence type="ECO:0000256" key="4">
    <source>
        <dbReference type="SAM" id="Phobius"/>
    </source>
</evidence>
<keyword evidence="6" id="KW-1185">Reference proteome</keyword>
<evidence type="ECO:0000313" key="5">
    <source>
        <dbReference type="EMBL" id="TFK07667.1"/>
    </source>
</evidence>
<keyword evidence="4" id="KW-0472">Membrane</keyword>
<proteinExistence type="inferred from homology"/>
<comment type="caution">
    <text evidence="5">The sequence shown here is derived from an EMBL/GenBank/DDBJ whole genome shotgun (WGS) entry which is preliminary data.</text>
</comment>
<evidence type="ECO:0000256" key="2">
    <source>
        <dbReference type="ARBA" id="ARBA00005794"/>
    </source>
</evidence>
<dbReference type="PANTHER" id="PTHR21824">
    <property type="entry name" value="TRANSMEMBRANE PROTEIN 177"/>
    <property type="match status" value="1"/>
</dbReference>
<comment type="similarity">
    <text evidence="2">Belongs to the TMEM177 family.</text>
</comment>
<dbReference type="STRING" id="55544.A0A4D9EBP9"/>
<dbReference type="EMBL" id="QXTE01000080">
    <property type="protein sequence ID" value="TFK07667.1"/>
    <property type="molecule type" value="Genomic_DNA"/>
</dbReference>
<organism evidence="5 6">
    <name type="scientific">Platysternon megacephalum</name>
    <name type="common">big-headed turtle</name>
    <dbReference type="NCBI Taxonomy" id="55544"/>
    <lineage>
        <taxon>Eukaryota</taxon>
        <taxon>Metazoa</taxon>
        <taxon>Chordata</taxon>
        <taxon>Craniata</taxon>
        <taxon>Vertebrata</taxon>
        <taxon>Euteleostomi</taxon>
        <taxon>Archelosauria</taxon>
        <taxon>Testudinata</taxon>
        <taxon>Testudines</taxon>
        <taxon>Cryptodira</taxon>
        <taxon>Durocryptodira</taxon>
        <taxon>Testudinoidea</taxon>
        <taxon>Platysternidae</taxon>
        <taxon>Platysternon</taxon>
    </lineage>
</organism>
<dbReference type="Proteomes" id="UP000297703">
    <property type="component" value="Unassembled WGS sequence"/>
</dbReference>
<keyword evidence="4" id="KW-0812">Transmembrane</keyword>
<keyword evidence="4" id="KW-1133">Transmembrane helix</keyword>
<sequence>MLSFRDSPLLSGKPFPHAQWHARTAAAAGAGWKLAMAVPFLWKAAALVEKHRTGLLAVSCAGLFGANLSYHVFPEQTFKLWYQCWTKGQPAELSEKLRSLFHNVLGDVGVKSVNCYQPFAAFGFHPVSAGIPWLPAGALVGIPAHFNSTAEDRQGIVNRVVMINGREVDWESKQGLALKEALMFSPEAQKFAIAREIVYLQSNCPVVYAAVPPACLAGTCLSGVAIKQLLGLYSGPRVFRGIYNITIAAIGLVGYFLAYDAVSHALDYRSDRKAATISKDYARGGVEFYDKILSHNRTLRTLLGKQGEKMYAPSGNLFPRNWFSLKHAPYTSRRDLIVNILRVPQA</sequence>